<dbReference type="InterPro" id="IPR020846">
    <property type="entry name" value="MFS_dom"/>
</dbReference>
<feature type="transmembrane region" description="Helical" evidence="5">
    <location>
        <begin position="243"/>
        <end position="268"/>
    </location>
</feature>
<feature type="transmembrane region" description="Helical" evidence="5">
    <location>
        <begin position="85"/>
        <end position="103"/>
    </location>
</feature>
<feature type="transmembrane region" description="Helical" evidence="5">
    <location>
        <begin position="280"/>
        <end position="304"/>
    </location>
</feature>
<reference evidence="7 8" key="1">
    <citation type="submission" date="2023-09" db="EMBL/GenBank/DDBJ databases">
        <title>Nesidiocoris tenuis whole genome shotgun sequence.</title>
        <authorList>
            <person name="Shibata T."/>
            <person name="Shimoda M."/>
            <person name="Kobayashi T."/>
            <person name="Uehara T."/>
        </authorList>
    </citation>
    <scope>NUCLEOTIDE SEQUENCE [LARGE SCALE GENOMIC DNA]</scope>
    <source>
        <strain evidence="7 8">Japan</strain>
    </source>
</reference>
<feature type="transmembrane region" description="Helical" evidence="5">
    <location>
        <begin position="58"/>
        <end position="78"/>
    </location>
</feature>
<dbReference type="InterPro" id="IPR050382">
    <property type="entry name" value="MFS_Na/Anion_cotransporter"/>
</dbReference>
<dbReference type="Proteomes" id="UP001307889">
    <property type="component" value="Chromosome 4"/>
</dbReference>
<name>A0ABN7ALM7_9HEMI</name>
<dbReference type="PROSITE" id="PS50850">
    <property type="entry name" value="MFS"/>
    <property type="match status" value="1"/>
</dbReference>
<evidence type="ECO:0000313" key="8">
    <source>
        <dbReference type="Proteomes" id="UP001307889"/>
    </source>
</evidence>
<evidence type="ECO:0000313" key="7">
    <source>
        <dbReference type="EMBL" id="BES93146.1"/>
    </source>
</evidence>
<sequence>MPYLQKIGARHLQVFLMFCGFFFGYMQRINLSIGIVAMTDPTANPDFPTLNYTTFQKGTVSSVMYLGYMFSGLPAGLWSNKYGPVGMVALIGGILSGLFSASFPYIAIYLGFVPACITRVLIGFSQGVFNPAISSHLSKWIVPKERDNFGWVWSGGHLSMVLTIPLGGILATSSAGWPSVFYIPAILAFGWGLVCFAYGSRTPSEHKWISTEEKRYIENNMPTSMNPEARTVPWWKIITSLPVWAVLFVQFCSNWGLVTLITLTPTYIQGVFGYDVKKSSFLAVVPYVSMFVSSFVFSYLGGTVQKKCGVAFSRKLWTSVGLTGSAVPLLVLALFDLDLIGAMVALGVSCTLHSAALIGYLTNHLDLSPNFCSITQGLGNTLPNLGSVCAPMLAGYIVKDEASVGDWQTVFLISSVIFVAGNLVFLAFGSTAIQRWDNHGSSRSQDKNTNL</sequence>
<organism evidence="7 8">
    <name type="scientific">Nesidiocoris tenuis</name>
    <dbReference type="NCBI Taxonomy" id="355587"/>
    <lineage>
        <taxon>Eukaryota</taxon>
        <taxon>Metazoa</taxon>
        <taxon>Ecdysozoa</taxon>
        <taxon>Arthropoda</taxon>
        <taxon>Hexapoda</taxon>
        <taxon>Insecta</taxon>
        <taxon>Pterygota</taxon>
        <taxon>Neoptera</taxon>
        <taxon>Paraneoptera</taxon>
        <taxon>Hemiptera</taxon>
        <taxon>Heteroptera</taxon>
        <taxon>Panheteroptera</taxon>
        <taxon>Cimicomorpha</taxon>
        <taxon>Miridae</taxon>
        <taxon>Dicyphina</taxon>
        <taxon>Nesidiocoris</taxon>
    </lineage>
</organism>
<dbReference type="PANTHER" id="PTHR11662:SF280">
    <property type="entry name" value="FI21844P1-RELATED"/>
    <property type="match status" value="1"/>
</dbReference>
<dbReference type="InterPro" id="IPR011701">
    <property type="entry name" value="MFS"/>
</dbReference>
<feature type="transmembrane region" description="Helical" evidence="5">
    <location>
        <begin position="179"/>
        <end position="199"/>
    </location>
</feature>
<keyword evidence="3 5" id="KW-1133">Transmembrane helix</keyword>
<feature type="transmembrane region" description="Helical" evidence="5">
    <location>
        <begin position="341"/>
        <end position="361"/>
    </location>
</feature>
<dbReference type="EMBL" id="AP028912">
    <property type="protein sequence ID" value="BES93146.1"/>
    <property type="molecule type" value="Genomic_DNA"/>
</dbReference>
<dbReference type="Gene3D" id="1.20.1250.20">
    <property type="entry name" value="MFS general substrate transporter like domains"/>
    <property type="match status" value="2"/>
</dbReference>
<evidence type="ECO:0000256" key="5">
    <source>
        <dbReference type="SAM" id="Phobius"/>
    </source>
</evidence>
<proteinExistence type="predicted"/>
<keyword evidence="8" id="KW-1185">Reference proteome</keyword>
<feature type="transmembrane region" description="Helical" evidence="5">
    <location>
        <begin position="150"/>
        <end position="173"/>
    </location>
</feature>
<accession>A0ABN7ALM7</accession>
<evidence type="ECO:0000256" key="2">
    <source>
        <dbReference type="ARBA" id="ARBA00022692"/>
    </source>
</evidence>
<dbReference type="Pfam" id="PF07690">
    <property type="entry name" value="MFS_1"/>
    <property type="match status" value="1"/>
</dbReference>
<protein>
    <submittedName>
        <fullName evidence="7">Major Facilitator Superfamily</fullName>
    </submittedName>
</protein>
<evidence type="ECO:0000256" key="4">
    <source>
        <dbReference type="ARBA" id="ARBA00023136"/>
    </source>
</evidence>
<evidence type="ECO:0000256" key="3">
    <source>
        <dbReference type="ARBA" id="ARBA00022989"/>
    </source>
</evidence>
<dbReference type="PANTHER" id="PTHR11662">
    <property type="entry name" value="SOLUTE CARRIER FAMILY 17"/>
    <property type="match status" value="1"/>
</dbReference>
<comment type="subcellular location">
    <subcellularLocation>
        <location evidence="1">Membrane</location>
        <topology evidence="1">Multi-pass membrane protein</topology>
    </subcellularLocation>
</comment>
<evidence type="ECO:0000256" key="1">
    <source>
        <dbReference type="ARBA" id="ARBA00004141"/>
    </source>
</evidence>
<feature type="transmembrane region" description="Helical" evidence="5">
    <location>
        <begin position="410"/>
        <end position="433"/>
    </location>
</feature>
<dbReference type="InterPro" id="IPR036259">
    <property type="entry name" value="MFS_trans_sf"/>
</dbReference>
<feature type="transmembrane region" description="Helical" evidence="5">
    <location>
        <begin position="12"/>
        <end position="38"/>
    </location>
</feature>
<keyword evidence="2 5" id="KW-0812">Transmembrane</keyword>
<feature type="transmembrane region" description="Helical" evidence="5">
    <location>
        <begin position="316"/>
        <end position="335"/>
    </location>
</feature>
<evidence type="ECO:0000259" key="6">
    <source>
        <dbReference type="PROSITE" id="PS50850"/>
    </source>
</evidence>
<keyword evidence="4 5" id="KW-0472">Membrane</keyword>
<gene>
    <name evidence="7" type="ORF">NTJ_05955</name>
</gene>
<dbReference type="SUPFAM" id="SSF103473">
    <property type="entry name" value="MFS general substrate transporter"/>
    <property type="match status" value="1"/>
</dbReference>
<feature type="domain" description="Major facilitator superfamily (MFS) profile" evidence="6">
    <location>
        <begin position="12"/>
        <end position="433"/>
    </location>
</feature>
<feature type="transmembrane region" description="Helical" evidence="5">
    <location>
        <begin position="382"/>
        <end position="398"/>
    </location>
</feature>